<sequence>MNPVVQTIPATINPFTATADGKKIARKVAAYARVSTDLEEQQTSYEMQVKYYTEHIKGNPDWEFVGVYSDEGISGTSTAHREGFKQMIADAMDGKIDLILTKSISRFARNTVDCLTTIRKLKEKGVEVEFEKEGIKTLDASGELLITIMSSLAQEESRSISENTKWGRRKRMAEGKFNMPYKIFLGYDPGPDYKPVINEEQAETVRLIYQWYLDGLTFAQICHRLEGMGVKSPAGGPRWHTGTVRSILTNEKYKGSALLQKRYVPDFLTKKQKVNKGELPKYYIENSHPAIVSKEMFDAVQAERQKRKGSKLMWRGKDAYSCKVKCGCCGDWFAEATWHSNDKYRKVIFRCRNKYHKKTYCETGWFTKEELQRFFLTALNERLRGKNELADNLMAINEELFAVKELEAKMNKYDDKRKALQEVRLEGALIYSPEQKAEYEAKRKVLEDEYDDALKKYEECKIELEKRQTKRLYFESVKATIDHLGDAVTEFDERLWCNLLDHMVVNDEERVTVIFRDGMEIEVPLGDLVKSRTRTASRKKTTS</sequence>
<dbReference type="Gene3D" id="3.90.1750.20">
    <property type="entry name" value="Putative Large Serine Recombinase, Chain B, Domain 2"/>
    <property type="match status" value="1"/>
</dbReference>
<proteinExistence type="predicted"/>
<dbReference type="SUPFAM" id="SSF53041">
    <property type="entry name" value="Resolvase-like"/>
    <property type="match status" value="1"/>
</dbReference>
<dbReference type="Pfam" id="PF13408">
    <property type="entry name" value="Zn_ribbon_recom"/>
    <property type="match status" value="1"/>
</dbReference>
<dbReference type="GO" id="GO:0000150">
    <property type="term" value="F:DNA strand exchange activity"/>
    <property type="evidence" value="ECO:0007669"/>
    <property type="project" value="InterPro"/>
</dbReference>
<evidence type="ECO:0000256" key="1">
    <source>
        <dbReference type="SAM" id="Coils"/>
    </source>
</evidence>
<dbReference type="SMART" id="SM00857">
    <property type="entry name" value="Resolvase"/>
    <property type="match status" value="1"/>
</dbReference>
<dbReference type="PROSITE" id="PS51736">
    <property type="entry name" value="RECOMBINASES_3"/>
    <property type="match status" value="1"/>
</dbReference>
<dbReference type="InterPro" id="IPR006119">
    <property type="entry name" value="Resolv_N"/>
</dbReference>
<evidence type="ECO:0000259" key="2">
    <source>
        <dbReference type="PROSITE" id="PS51736"/>
    </source>
</evidence>
<dbReference type="CDD" id="cd00338">
    <property type="entry name" value="Ser_Recombinase"/>
    <property type="match status" value="1"/>
</dbReference>
<dbReference type="InterPro" id="IPR038109">
    <property type="entry name" value="DNA_bind_recomb_sf"/>
</dbReference>
<dbReference type="RefSeq" id="WP_093913672.1">
    <property type="nucleotide sequence ID" value="NZ_FONL01000010.1"/>
</dbReference>
<feature type="domain" description="Recombinase" evidence="3">
    <location>
        <begin position="184"/>
        <end position="311"/>
    </location>
</feature>
<dbReference type="InterPro" id="IPR036162">
    <property type="entry name" value="Resolvase-like_N_sf"/>
</dbReference>
<feature type="coiled-coil region" evidence="1">
    <location>
        <begin position="396"/>
        <end position="467"/>
    </location>
</feature>
<dbReference type="Pfam" id="PF07508">
    <property type="entry name" value="Recombinase"/>
    <property type="match status" value="1"/>
</dbReference>
<name>A0A1I2BTJ5_9FIRM</name>
<dbReference type="Proteomes" id="UP000198896">
    <property type="component" value="Unassembled WGS sequence"/>
</dbReference>
<dbReference type="Pfam" id="PF00239">
    <property type="entry name" value="Resolvase"/>
    <property type="match status" value="1"/>
</dbReference>
<keyword evidence="1" id="KW-0175">Coiled coil</keyword>
<dbReference type="Gene3D" id="3.40.50.1390">
    <property type="entry name" value="Resolvase, N-terminal catalytic domain"/>
    <property type="match status" value="1"/>
</dbReference>
<dbReference type="OrthoDB" id="9811097at2"/>
<evidence type="ECO:0000313" key="4">
    <source>
        <dbReference type="EMBL" id="SFE59421.1"/>
    </source>
</evidence>
<dbReference type="PANTHER" id="PTHR30461">
    <property type="entry name" value="DNA-INVERTASE FROM LAMBDOID PROPHAGE"/>
    <property type="match status" value="1"/>
</dbReference>
<gene>
    <name evidence="4" type="ORF">SAMN05216245_1103</name>
</gene>
<dbReference type="InterPro" id="IPR011109">
    <property type="entry name" value="DNA_bind_recombinase_dom"/>
</dbReference>
<evidence type="ECO:0000259" key="3">
    <source>
        <dbReference type="PROSITE" id="PS51737"/>
    </source>
</evidence>
<keyword evidence="5" id="KW-1185">Reference proteome</keyword>
<dbReference type="PANTHER" id="PTHR30461:SF23">
    <property type="entry name" value="DNA RECOMBINASE-RELATED"/>
    <property type="match status" value="1"/>
</dbReference>
<dbReference type="InterPro" id="IPR050639">
    <property type="entry name" value="SSR_resolvase"/>
</dbReference>
<feature type="domain" description="Resolvase/invertase-type recombinase catalytic" evidence="2">
    <location>
        <begin position="27"/>
        <end position="175"/>
    </location>
</feature>
<dbReference type="PROSITE" id="PS51737">
    <property type="entry name" value="RECOMBINASE_DNA_BIND"/>
    <property type="match status" value="1"/>
</dbReference>
<evidence type="ECO:0000313" key="5">
    <source>
        <dbReference type="Proteomes" id="UP000198896"/>
    </source>
</evidence>
<organism evidence="4 5">
    <name type="scientific">Succiniclasticum ruminis DSM 9236</name>
    <dbReference type="NCBI Taxonomy" id="1123323"/>
    <lineage>
        <taxon>Bacteria</taxon>
        <taxon>Bacillati</taxon>
        <taxon>Bacillota</taxon>
        <taxon>Negativicutes</taxon>
        <taxon>Acidaminococcales</taxon>
        <taxon>Acidaminococcaceae</taxon>
        <taxon>Succiniclasticum</taxon>
    </lineage>
</organism>
<dbReference type="InterPro" id="IPR025827">
    <property type="entry name" value="Zn_ribbon_recom_dom"/>
</dbReference>
<dbReference type="AlphaFoldDB" id="A0A1I2BTJ5"/>
<accession>A0A1I2BTJ5</accession>
<dbReference type="STRING" id="1123323.SAMN05216245_1103"/>
<reference evidence="4 5" key="1">
    <citation type="submission" date="2016-10" db="EMBL/GenBank/DDBJ databases">
        <authorList>
            <person name="de Groot N.N."/>
        </authorList>
    </citation>
    <scope>NUCLEOTIDE SEQUENCE [LARGE SCALE GENOMIC DNA]</scope>
    <source>
        <strain evidence="4 5">DSM 9236</strain>
    </source>
</reference>
<protein>
    <submittedName>
        <fullName evidence="4">Site-specific DNA recombinase</fullName>
    </submittedName>
</protein>
<dbReference type="EMBL" id="FONL01000010">
    <property type="protein sequence ID" value="SFE59421.1"/>
    <property type="molecule type" value="Genomic_DNA"/>
</dbReference>
<dbReference type="GO" id="GO:0003677">
    <property type="term" value="F:DNA binding"/>
    <property type="evidence" value="ECO:0007669"/>
    <property type="project" value="InterPro"/>
</dbReference>